<comment type="catalytic activity">
    <reaction evidence="8">
        <text>ATP + H2O = ADP + phosphate + H(+)</text>
        <dbReference type="Rhea" id="RHEA:13065"/>
        <dbReference type="ChEBI" id="CHEBI:15377"/>
        <dbReference type="ChEBI" id="CHEBI:15378"/>
        <dbReference type="ChEBI" id="CHEBI:30616"/>
        <dbReference type="ChEBI" id="CHEBI:43474"/>
        <dbReference type="ChEBI" id="CHEBI:456216"/>
        <dbReference type="EC" id="3.6.4.12"/>
    </reaction>
</comment>
<dbReference type="CDD" id="cd18033">
    <property type="entry name" value="DEXDc_FANCM"/>
    <property type="match status" value="1"/>
</dbReference>
<keyword evidence="3" id="KW-0547">Nucleotide-binding</keyword>
<evidence type="ECO:0000259" key="11">
    <source>
        <dbReference type="PROSITE" id="PS51194"/>
    </source>
</evidence>
<dbReference type="InterPro" id="IPR027417">
    <property type="entry name" value="P-loop_NTPase"/>
</dbReference>
<evidence type="ECO:0000256" key="5">
    <source>
        <dbReference type="ARBA" id="ARBA00022806"/>
    </source>
</evidence>
<dbReference type="InterPro" id="IPR006935">
    <property type="entry name" value="Helicase/UvrB_N"/>
</dbReference>
<name>A0A367KLD7_RHIST</name>
<evidence type="ECO:0000256" key="7">
    <source>
        <dbReference type="ARBA" id="ARBA00023242"/>
    </source>
</evidence>
<dbReference type="Proteomes" id="UP000253551">
    <property type="component" value="Unassembled WGS sequence"/>
</dbReference>
<dbReference type="GO" id="GO:0000400">
    <property type="term" value="F:four-way junction DNA binding"/>
    <property type="evidence" value="ECO:0007669"/>
    <property type="project" value="TreeGrafter"/>
</dbReference>
<dbReference type="PANTHER" id="PTHR14025">
    <property type="entry name" value="FANCONI ANEMIA GROUP M FANCM FAMILY MEMBER"/>
    <property type="match status" value="1"/>
</dbReference>
<dbReference type="PANTHER" id="PTHR14025:SF20">
    <property type="entry name" value="FANCONI ANEMIA GROUP M PROTEIN"/>
    <property type="match status" value="1"/>
</dbReference>
<gene>
    <name evidence="12" type="primary">MPH1_1</name>
    <name evidence="12" type="ORF">CU098_008470</name>
</gene>
<keyword evidence="5 12" id="KW-0347">Helicase</keyword>
<dbReference type="EMBL" id="PJQM01001195">
    <property type="protein sequence ID" value="RCI02968.1"/>
    <property type="molecule type" value="Genomic_DNA"/>
</dbReference>
<feature type="region of interest" description="Disordered" evidence="9">
    <location>
        <begin position="1202"/>
        <end position="1226"/>
    </location>
</feature>
<dbReference type="Pfam" id="PF04851">
    <property type="entry name" value="ResIII"/>
    <property type="match status" value="1"/>
</dbReference>
<dbReference type="OrthoDB" id="164902at2759"/>
<feature type="region of interest" description="Disordered" evidence="9">
    <location>
        <begin position="997"/>
        <end position="1016"/>
    </location>
</feature>
<feature type="region of interest" description="Disordered" evidence="9">
    <location>
        <begin position="818"/>
        <end position="859"/>
    </location>
</feature>
<dbReference type="Gene3D" id="3.40.50.300">
    <property type="entry name" value="P-loop containing nucleotide triphosphate hydrolases"/>
    <property type="match status" value="2"/>
</dbReference>
<dbReference type="SMART" id="SM00487">
    <property type="entry name" value="DEXDc"/>
    <property type="match status" value="1"/>
</dbReference>
<keyword evidence="6" id="KW-0067">ATP-binding</keyword>
<evidence type="ECO:0000256" key="3">
    <source>
        <dbReference type="ARBA" id="ARBA00022741"/>
    </source>
</evidence>
<comment type="caution">
    <text evidence="12">The sequence shown here is derived from an EMBL/GenBank/DDBJ whole genome shotgun (WGS) entry which is preliminary data.</text>
</comment>
<evidence type="ECO:0000256" key="6">
    <source>
        <dbReference type="ARBA" id="ARBA00022840"/>
    </source>
</evidence>
<keyword evidence="7" id="KW-0539">Nucleus</keyword>
<evidence type="ECO:0000259" key="10">
    <source>
        <dbReference type="PROSITE" id="PS51192"/>
    </source>
</evidence>
<reference evidence="12 13" key="1">
    <citation type="journal article" date="2018" name="G3 (Bethesda)">
        <title>Phylogenetic and Phylogenomic Definition of Rhizopus Species.</title>
        <authorList>
            <person name="Gryganskyi A.P."/>
            <person name="Golan J."/>
            <person name="Dolatabadi S."/>
            <person name="Mondo S."/>
            <person name="Robb S."/>
            <person name="Idnurm A."/>
            <person name="Muszewska A."/>
            <person name="Steczkiewicz K."/>
            <person name="Masonjones S."/>
            <person name="Liao H.L."/>
            <person name="Gajdeczka M.T."/>
            <person name="Anike F."/>
            <person name="Vuek A."/>
            <person name="Anishchenko I.M."/>
            <person name="Voigt K."/>
            <person name="de Hoog G.S."/>
            <person name="Smith M.E."/>
            <person name="Heitman J."/>
            <person name="Vilgalys R."/>
            <person name="Stajich J.E."/>
        </authorList>
    </citation>
    <scope>NUCLEOTIDE SEQUENCE [LARGE SCALE GENOMIC DNA]</scope>
    <source>
        <strain evidence="12 13">LSU 92-RS-03</strain>
    </source>
</reference>
<protein>
    <recommendedName>
        <fullName evidence="8">ATP-dependent DNA helicase</fullName>
        <ecNumber evidence="8">3.6.4.12</ecNumber>
    </recommendedName>
</protein>
<proteinExistence type="inferred from homology"/>
<evidence type="ECO:0000256" key="1">
    <source>
        <dbReference type="ARBA" id="ARBA00004123"/>
    </source>
</evidence>
<comment type="subunit">
    <text evidence="8">Interacts with the MHF histone-fold complex to form the FANCM-MHF complex.</text>
</comment>
<dbReference type="InterPro" id="IPR039686">
    <property type="entry name" value="FANCM/Mph1-like_ID"/>
</dbReference>
<dbReference type="InterPro" id="IPR044749">
    <property type="entry name" value="FANCM_DEXDc"/>
</dbReference>
<evidence type="ECO:0000256" key="8">
    <source>
        <dbReference type="RuleBase" id="RU367027"/>
    </source>
</evidence>
<dbReference type="CDD" id="cd12091">
    <property type="entry name" value="FANCM_ID"/>
    <property type="match status" value="1"/>
</dbReference>
<dbReference type="Pfam" id="PF00271">
    <property type="entry name" value="Helicase_C"/>
    <property type="match status" value="1"/>
</dbReference>
<dbReference type="GO" id="GO:0045003">
    <property type="term" value="P:double-strand break repair via synthesis-dependent strand annealing"/>
    <property type="evidence" value="ECO:0007669"/>
    <property type="project" value="TreeGrafter"/>
</dbReference>
<dbReference type="SMART" id="SM00490">
    <property type="entry name" value="HELICc"/>
    <property type="match status" value="1"/>
</dbReference>
<dbReference type="InterPro" id="IPR001650">
    <property type="entry name" value="Helicase_C-like"/>
</dbReference>
<sequence>MDDFDGLFDHDLDLDLLDSPSNHALTSKDTGMDDDFGDDDDLDLNDLVEVTEAVEQQHAVSNGQISFVSFGEHDPLPPPALPSSTPCFHPFDTENLRTWIYPINYPIRGYQFNIVQKAMFHNTLVALPTGLGKTFIAAVVMFNYYRWFPNSKIIFMAPTRPLVEQQIEACFTICGLPQEDTVEMMGSTTPAKRRELWKSKRVFFATPQTIQKDLESSSCAAEKIACIVVDEAHKATGNYAYSEVVRKVSKKNKDFRVLALTATPGSNLDAVQAVVDNLHITNIQIRTEDSMDIREYSHGKNTQHVIVKLSYTEGSTGLLPRIIEDFKQNVLGPLLTNLSKLPINVSADIERTSSFGLHVARNTFRNTAKNVNQNIKWKVFSLCLVAEQAYRAYELLCQHGIAPFVSTVESILQEFNAITQNGKEMNQAQRQFVKNSALQGILRTCKQEMTKPDFVGHPKMDQLVSILLNHFASLSEGKTSRAMVFSSYRNSVQDIVNVLNRHSPILLPSFFVGQASDKHGTKGLKQTEQQAVIQKFKRGEFNVLVSTSIGEEGLDIGEIDLIVCFDSQSSPIRMLQRMGRTGRKRKGKCILLMTESEEKKFQQAKDAYSRIQGLITRGGLLKYYKPNPSVLPNNYKPSLCRKKLDVGVYVPKMVKKRKRGQEQESDYTPEGLLKPEVEHAFIRSFNDQDHMFTSMEPIMERFWPVQRMVKSVNKFIPIQTVSKSVHRVQHSRRTLQFVDLVKKMEHRILHPEEKINFKFSLPKKQTHLHLPSKGKQKKTRPYDSVDLDNQDFAAFMENHDISQFMMTDDMPTKELVLPTSKKDKGKAKMNPSDEGHVEFNSDADKQMDPLSSDPMLPESVYEEPGLFEDRQKDVQVSVSDTLTPVPDSPSNQHDASDGFSDEFPLDDSFIADALLMVEDVPGFHDPLEPQFPFETNTYAPKAISFVWTHAMPEFSRKAKDLLDQRQISMKELTGRFLAMRCFPQYGQQISRVLRDTVETKASSPPKEPPQTKSPVKVMTIKDSQASDHQAQPMEDDDDFDQFDFISDGAFANFLENKLSEDDQPGDLSHFMEEQEASQQCFTQHIMKKSSLYADTSQKQQDNHKEQEEEVFVFDLNEPFSDSDDEEQGNNQAMPTLNQHIENQEDNQVLPMSIERVNNKASLQESSPIHIQQEVNTTPLISINEDSQPRLAHTRKASVLLTSDDETEPDTAVRAGHHRSSSLLSELSRGIYTPSPLRHDIQSSENEASPVLIYRKRRMKNRIIQEDDHDEDGDQVEIVKTRKKRLRQKSSTLSPLASEDDLIIVPPSSHSLLKRLKQSGYNAHHRTRQDHNDELENPFIDVEAEKSSDGGHTTEDEMEEGSSCMDSFIDDASDLLASRISNDTASPARNIYVQSLLHDENPSNRKHWINRFDADKWTNFNGNDDGIVQTEDEEEPESVQDFSSDVHLFSNNNRGHLEQIEADDDDFM</sequence>
<feature type="domain" description="Helicase ATP-binding" evidence="10">
    <location>
        <begin position="114"/>
        <end position="282"/>
    </location>
</feature>
<feature type="compositionally biased region" description="Basic and acidic residues" evidence="9">
    <location>
        <begin position="1342"/>
        <end position="1354"/>
    </location>
</feature>
<dbReference type="GO" id="GO:0005634">
    <property type="term" value="C:nucleus"/>
    <property type="evidence" value="ECO:0007669"/>
    <property type="project" value="UniProtKB-SubCell"/>
</dbReference>
<dbReference type="PROSITE" id="PS51192">
    <property type="entry name" value="HELICASE_ATP_BIND_1"/>
    <property type="match status" value="1"/>
</dbReference>
<dbReference type="SUPFAM" id="SSF52540">
    <property type="entry name" value="P-loop containing nucleoside triphosphate hydrolases"/>
    <property type="match status" value="1"/>
</dbReference>
<dbReference type="FunFam" id="3.40.50.300:FF:000861">
    <property type="entry name" value="Fanconi anemia, complementation group M"/>
    <property type="match status" value="1"/>
</dbReference>
<evidence type="ECO:0000256" key="9">
    <source>
        <dbReference type="SAM" id="MobiDB-lite"/>
    </source>
</evidence>
<dbReference type="GO" id="GO:0043138">
    <property type="term" value="F:3'-5' DNA helicase activity"/>
    <property type="evidence" value="ECO:0007669"/>
    <property type="project" value="InterPro"/>
</dbReference>
<dbReference type="GO" id="GO:0036297">
    <property type="term" value="P:interstrand cross-link repair"/>
    <property type="evidence" value="ECO:0007669"/>
    <property type="project" value="TreeGrafter"/>
</dbReference>
<dbReference type="PROSITE" id="PS51194">
    <property type="entry name" value="HELICASE_CTER"/>
    <property type="match status" value="1"/>
</dbReference>
<evidence type="ECO:0000256" key="4">
    <source>
        <dbReference type="ARBA" id="ARBA00022801"/>
    </source>
</evidence>
<feature type="region of interest" description="Disordered" evidence="9">
    <location>
        <begin position="1342"/>
        <end position="1361"/>
    </location>
</feature>
<comment type="function">
    <text evidence="8">ATP-dependent DNA helicase involved in DNA damage repair by homologous recombination and in genome maintenance. Capable of unwinding D-loops. Plays a role in limiting crossover recombinants during mitotic DNA double-strand break (DSB) repair. Component of a FANCM-MHF complex which promotes gene conversion at blocked replication forks, probably by reversal of the stalled fork.</text>
</comment>
<dbReference type="CDD" id="cd18801">
    <property type="entry name" value="SF2_C_FANCM_Hef"/>
    <property type="match status" value="1"/>
</dbReference>
<evidence type="ECO:0000313" key="13">
    <source>
        <dbReference type="Proteomes" id="UP000253551"/>
    </source>
</evidence>
<dbReference type="GO" id="GO:0009378">
    <property type="term" value="F:four-way junction helicase activity"/>
    <property type="evidence" value="ECO:0007669"/>
    <property type="project" value="TreeGrafter"/>
</dbReference>
<comment type="similarity">
    <text evidence="2 8">Belongs to the DEAD box helicase family. DEAH subfamily. FANCM sub-subfamily.</text>
</comment>
<comment type="subcellular location">
    <subcellularLocation>
        <location evidence="1 8">Nucleus</location>
    </subcellularLocation>
</comment>
<keyword evidence="4" id="KW-0378">Hydrolase</keyword>
<organism evidence="12 13">
    <name type="scientific">Rhizopus stolonifer</name>
    <name type="common">Rhizopus nigricans</name>
    <dbReference type="NCBI Taxonomy" id="4846"/>
    <lineage>
        <taxon>Eukaryota</taxon>
        <taxon>Fungi</taxon>
        <taxon>Fungi incertae sedis</taxon>
        <taxon>Mucoromycota</taxon>
        <taxon>Mucoromycotina</taxon>
        <taxon>Mucoromycetes</taxon>
        <taxon>Mucorales</taxon>
        <taxon>Mucorineae</taxon>
        <taxon>Rhizopodaceae</taxon>
        <taxon>Rhizopus</taxon>
    </lineage>
</organism>
<feature type="domain" description="Helicase C-terminal" evidence="11">
    <location>
        <begin position="459"/>
        <end position="639"/>
    </location>
</feature>
<dbReference type="EC" id="3.6.4.12" evidence="8"/>
<dbReference type="STRING" id="4846.A0A367KLD7"/>
<dbReference type="GO" id="GO:0016887">
    <property type="term" value="F:ATP hydrolysis activity"/>
    <property type="evidence" value="ECO:0007669"/>
    <property type="project" value="RHEA"/>
</dbReference>
<dbReference type="GO" id="GO:0005524">
    <property type="term" value="F:ATP binding"/>
    <property type="evidence" value="ECO:0007669"/>
    <property type="project" value="UniProtKB-UniRule"/>
</dbReference>
<evidence type="ECO:0000313" key="12">
    <source>
        <dbReference type="EMBL" id="RCI02968.1"/>
    </source>
</evidence>
<dbReference type="InterPro" id="IPR014001">
    <property type="entry name" value="Helicase_ATP-bd"/>
</dbReference>
<accession>A0A367KLD7</accession>
<feature type="compositionally biased region" description="Basic and acidic residues" evidence="9">
    <location>
        <begin position="831"/>
        <end position="847"/>
    </location>
</feature>
<evidence type="ECO:0000256" key="2">
    <source>
        <dbReference type="ARBA" id="ARBA00009889"/>
    </source>
</evidence>
<keyword evidence="13" id="KW-1185">Reference proteome</keyword>